<sequence>MKIALISDIHSNAQAFAAVLEHAQAQGVSDYALLGDFVGYGGDPAWVVDKVAELVARGAVAVMGNHDAAVVQGSSSTMREDARLAVEWTHSRLNPAQLEFLSKLPLSVTREDRLYVHANAFDPAGYEYIQGRLEAMRSLHATECRYTFCGHMHEPMLYHLSLTGKAGEFTPAEGVSIPLLPNRQWLTIPGSCGQPRDGNPAACYAIFDSAASELSFQRVAYDAEAAAAQIRAAGLPERLAARLLQGE</sequence>
<dbReference type="OrthoDB" id="9813918at2"/>
<dbReference type="InterPro" id="IPR011152">
    <property type="entry name" value="Pesterase_MJ0912"/>
</dbReference>
<dbReference type="Proteomes" id="UP000235916">
    <property type="component" value="Unassembled WGS sequence"/>
</dbReference>
<dbReference type="RefSeq" id="WP_102770050.1">
    <property type="nucleotide sequence ID" value="NZ_POSP01000004.1"/>
</dbReference>
<dbReference type="CDD" id="cd00838">
    <property type="entry name" value="MPP_superfamily"/>
    <property type="match status" value="1"/>
</dbReference>
<dbReference type="AlphaFoldDB" id="A0A2N8KS45"/>
<accession>A0A2N8KS45</accession>
<feature type="domain" description="Calcineurin-like phosphoesterase" evidence="2">
    <location>
        <begin position="1"/>
        <end position="209"/>
    </location>
</feature>
<name>A0A2N8KS45_9BURK</name>
<evidence type="ECO:0000313" key="4">
    <source>
        <dbReference type="Proteomes" id="UP000235916"/>
    </source>
</evidence>
<evidence type="ECO:0000313" key="3">
    <source>
        <dbReference type="EMBL" id="PND36277.1"/>
    </source>
</evidence>
<comment type="caution">
    <text evidence="3">The sequence shown here is derived from an EMBL/GenBank/DDBJ whole genome shotgun (WGS) entry which is preliminary data.</text>
</comment>
<organism evidence="3 4">
    <name type="scientific">Kinneretia aquatilis</name>
    <dbReference type="NCBI Taxonomy" id="2070761"/>
    <lineage>
        <taxon>Bacteria</taxon>
        <taxon>Pseudomonadati</taxon>
        <taxon>Pseudomonadota</taxon>
        <taxon>Betaproteobacteria</taxon>
        <taxon>Burkholderiales</taxon>
        <taxon>Sphaerotilaceae</taxon>
        <taxon>Roseateles</taxon>
    </lineage>
</organism>
<keyword evidence="4" id="KW-1185">Reference proteome</keyword>
<evidence type="ECO:0000256" key="1">
    <source>
        <dbReference type="ARBA" id="ARBA00008950"/>
    </source>
</evidence>
<dbReference type="Gene3D" id="3.60.21.10">
    <property type="match status" value="1"/>
</dbReference>
<dbReference type="GO" id="GO:0016791">
    <property type="term" value="F:phosphatase activity"/>
    <property type="evidence" value="ECO:0007669"/>
    <property type="project" value="TreeGrafter"/>
</dbReference>
<dbReference type="InterPro" id="IPR029052">
    <property type="entry name" value="Metallo-depent_PP-like"/>
</dbReference>
<dbReference type="EMBL" id="POSP01000004">
    <property type="protein sequence ID" value="PND36277.1"/>
    <property type="molecule type" value="Genomic_DNA"/>
</dbReference>
<proteinExistence type="inferred from homology"/>
<gene>
    <name evidence="3" type="ORF">C1O66_21465</name>
</gene>
<dbReference type="InterPro" id="IPR050126">
    <property type="entry name" value="Ap4A_hydrolase"/>
</dbReference>
<dbReference type="PANTHER" id="PTHR42850">
    <property type="entry name" value="METALLOPHOSPHOESTERASE"/>
    <property type="match status" value="1"/>
</dbReference>
<dbReference type="SUPFAM" id="SSF56300">
    <property type="entry name" value="Metallo-dependent phosphatases"/>
    <property type="match status" value="1"/>
</dbReference>
<evidence type="ECO:0000259" key="2">
    <source>
        <dbReference type="Pfam" id="PF12850"/>
    </source>
</evidence>
<reference evidence="3 4" key="1">
    <citation type="submission" date="2018-01" db="EMBL/GenBank/DDBJ databases">
        <title>Draft genome sequence of Paucibacter aquatile CR182 isolated from freshwater of the Nakdong River.</title>
        <authorList>
            <person name="Choi A."/>
            <person name="Chung E.J."/>
        </authorList>
    </citation>
    <scope>NUCLEOTIDE SEQUENCE [LARGE SCALE GENOMIC DNA]</scope>
    <source>
        <strain evidence="3 4">CR182</strain>
    </source>
</reference>
<dbReference type="PIRSF" id="PIRSF000883">
    <property type="entry name" value="Pesterase_MJ0912"/>
    <property type="match status" value="1"/>
</dbReference>
<dbReference type="GO" id="GO:0005737">
    <property type="term" value="C:cytoplasm"/>
    <property type="evidence" value="ECO:0007669"/>
    <property type="project" value="TreeGrafter"/>
</dbReference>
<dbReference type="Pfam" id="PF12850">
    <property type="entry name" value="Metallophos_2"/>
    <property type="match status" value="1"/>
</dbReference>
<dbReference type="PANTHER" id="PTHR42850:SF2">
    <property type="entry name" value="BLL5683 PROTEIN"/>
    <property type="match status" value="1"/>
</dbReference>
<comment type="similarity">
    <text evidence="1">Belongs to the metallophosphoesterase superfamily. YfcE family.</text>
</comment>
<protein>
    <submittedName>
        <fullName evidence="3">Metallophosphatase family protein</fullName>
    </submittedName>
</protein>
<dbReference type="InterPro" id="IPR024654">
    <property type="entry name" value="Calcineurin-like_PHP_lpxH"/>
</dbReference>